<reference evidence="1" key="1">
    <citation type="submission" date="2019-12" db="EMBL/GenBank/DDBJ databases">
        <title>Genome sequencing and annotation of Brassica cretica.</title>
        <authorList>
            <person name="Studholme D.J."/>
            <person name="Sarris P."/>
        </authorList>
    </citation>
    <scope>NUCLEOTIDE SEQUENCE</scope>
    <source>
        <strain evidence="1">PFS-109/04</strain>
        <tissue evidence="1">Leaf</tissue>
    </source>
</reference>
<sequence>MKVVVRLITLPLVVESNEREMKNSAVHCAFRRNNMLDIWEEWWRPACVLAMLKDMWSTRCRRACVRSHAKRHTGCNQPEADWLLSPINAPRPQLISTHPDLVLESFRGQLYTDIESTPREGSVQLNSSWTVHSFDDQVEVLSGVSSDPRVLDQSKFCSVLRREVRRTVQELKEVLPESRSVLPDLFPLLGSWIMAGGWL</sequence>
<organism evidence="1 2">
    <name type="scientific">Brassica cretica</name>
    <name type="common">Mustard</name>
    <dbReference type="NCBI Taxonomy" id="69181"/>
    <lineage>
        <taxon>Eukaryota</taxon>
        <taxon>Viridiplantae</taxon>
        <taxon>Streptophyta</taxon>
        <taxon>Embryophyta</taxon>
        <taxon>Tracheophyta</taxon>
        <taxon>Spermatophyta</taxon>
        <taxon>Magnoliopsida</taxon>
        <taxon>eudicotyledons</taxon>
        <taxon>Gunneridae</taxon>
        <taxon>Pentapetalae</taxon>
        <taxon>rosids</taxon>
        <taxon>malvids</taxon>
        <taxon>Brassicales</taxon>
        <taxon>Brassicaceae</taxon>
        <taxon>Brassiceae</taxon>
        <taxon>Brassica</taxon>
    </lineage>
</organism>
<accession>A0A8S9PQC7</accession>
<proteinExistence type="predicted"/>
<dbReference type="Proteomes" id="UP000712600">
    <property type="component" value="Unassembled WGS sequence"/>
</dbReference>
<gene>
    <name evidence="1" type="ORF">F2Q69_00050677</name>
</gene>
<evidence type="ECO:0000313" key="1">
    <source>
        <dbReference type="EMBL" id="KAF3523374.1"/>
    </source>
</evidence>
<dbReference type="AlphaFoldDB" id="A0A8S9PQC7"/>
<comment type="caution">
    <text evidence="1">The sequence shown here is derived from an EMBL/GenBank/DDBJ whole genome shotgun (WGS) entry which is preliminary data.</text>
</comment>
<protein>
    <submittedName>
        <fullName evidence="1">Uncharacterized protein</fullName>
    </submittedName>
</protein>
<dbReference type="EMBL" id="QGKX02001347">
    <property type="protein sequence ID" value="KAF3523374.1"/>
    <property type="molecule type" value="Genomic_DNA"/>
</dbReference>
<evidence type="ECO:0000313" key="2">
    <source>
        <dbReference type="Proteomes" id="UP000712600"/>
    </source>
</evidence>
<name>A0A8S9PQC7_BRACR</name>